<evidence type="ECO:0000313" key="3">
    <source>
        <dbReference type="EMBL" id="OMO95427.1"/>
    </source>
</evidence>
<dbReference type="STRING" id="93759.A0A1R3JL03"/>
<dbReference type="Pfam" id="PF00646">
    <property type="entry name" value="F-box"/>
    <property type="match status" value="1"/>
</dbReference>
<comment type="caution">
    <text evidence="3">The sequence shown here is derived from an EMBL/GenBank/DDBJ whole genome shotgun (WGS) entry which is preliminary data.</text>
</comment>
<reference evidence="4" key="1">
    <citation type="submission" date="2013-09" db="EMBL/GenBank/DDBJ databases">
        <title>Corchorus olitorius genome sequencing.</title>
        <authorList>
            <person name="Alam M."/>
            <person name="Haque M.S."/>
            <person name="Islam M.S."/>
            <person name="Emdad E.M."/>
            <person name="Islam M.M."/>
            <person name="Ahmed B."/>
            <person name="Halim A."/>
            <person name="Hossen Q.M.M."/>
            <person name="Hossain M.Z."/>
            <person name="Ahmed R."/>
            <person name="Khan M.M."/>
            <person name="Islam R."/>
            <person name="Rashid M.M."/>
            <person name="Khan S.A."/>
            <person name="Rahman M.S."/>
            <person name="Alam M."/>
            <person name="Yahiya A.S."/>
            <person name="Khan M.S."/>
            <person name="Azam M.S."/>
            <person name="Haque T."/>
            <person name="Lashkar M.Z.H."/>
            <person name="Akhand A.I."/>
            <person name="Morshed G."/>
            <person name="Roy S."/>
            <person name="Uddin K.S."/>
            <person name="Rabeya T."/>
            <person name="Hossain A.S."/>
            <person name="Chowdhury A."/>
            <person name="Snigdha A.R."/>
            <person name="Mortoza M.S."/>
            <person name="Matin S.A."/>
            <person name="Hoque S.M.E."/>
            <person name="Islam M.K."/>
            <person name="Roy D.K."/>
            <person name="Haider R."/>
            <person name="Moosa M.M."/>
            <person name="Elias S.M."/>
            <person name="Hasan A.M."/>
            <person name="Jahan S."/>
            <person name="Shafiuddin M."/>
            <person name="Mahmood N."/>
            <person name="Shommy N.S."/>
        </authorList>
    </citation>
    <scope>NUCLEOTIDE SEQUENCE [LARGE SCALE GENOMIC DNA]</scope>
    <source>
        <strain evidence="4">cv. O-4</strain>
    </source>
</reference>
<dbReference type="InterPro" id="IPR050796">
    <property type="entry name" value="SCF_F-box_component"/>
</dbReference>
<dbReference type="PANTHER" id="PTHR31672:SF13">
    <property type="entry name" value="F-BOX PROTEIN CPR30-LIKE"/>
    <property type="match status" value="1"/>
</dbReference>
<evidence type="ECO:0000259" key="1">
    <source>
        <dbReference type="Pfam" id="PF00646"/>
    </source>
</evidence>
<proteinExistence type="predicted"/>
<dbReference type="InterPro" id="IPR013187">
    <property type="entry name" value="F-box-assoc_dom_typ3"/>
</dbReference>
<gene>
    <name evidence="3" type="ORF">COLO4_15899</name>
</gene>
<dbReference type="InterPro" id="IPR001810">
    <property type="entry name" value="F-box_dom"/>
</dbReference>
<dbReference type="InterPro" id="IPR017451">
    <property type="entry name" value="F-box-assoc_interact_dom"/>
</dbReference>
<dbReference type="NCBIfam" id="TIGR01640">
    <property type="entry name" value="F_box_assoc_1"/>
    <property type="match status" value="1"/>
</dbReference>
<dbReference type="OrthoDB" id="852004at2759"/>
<keyword evidence="4" id="KW-1185">Reference proteome</keyword>
<dbReference type="Pfam" id="PF08268">
    <property type="entry name" value="FBA_3"/>
    <property type="match status" value="1"/>
</dbReference>
<dbReference type="AlphaFoldDB" id="A0A1R3JL03"/>
<dbReference type="Proteomes" id="UP000187203">
    <property type="component" value="Unassembled WGS sequence"/>
</dbReference>
<protein>
    <submittedName>
        <fullName evidence="3">Uncharacterized protein</fullName>
    </submittedName>
</protein>
<organism evidence="3 4">
    <name type="scientific">Corchorus olitorius</name>
    <dbReference type="NCBI Taxonomy" id="93759"/>
    <lineage>
        <taxon>Eukaryota</taxon>
        <taxon>Viridiplantae</taxon>
        <taxon>Streptophyta</taxon>
        <taxon>Embryophyta</taxon>
        <taxon>Tracheophyta</taxon>
        <taxon>Spermatophyta</taxon>
        <taxon>Magnoliopsida</taxon>
        <taxon>eudicotyledons</taxon>
        <taxon>Gunneridae</taxon>
        <taxon>Pentapetalae</taxon>
        <taxon>rosids</taxon>
        <taxon>malvids</taxon>
        <taxon>Malvales</taxon>
        <taxon>Malvaceae</taxon>
        <taxon>Grewioideae</taxon>
        <taxon>Apeibeae</taxon>
        <taxon>Corchorus</taxon>
    </lineage>
</organism>
<dbReference type="InterPro" id="IPR036047">
    <property type="entry name" value="F-box-like_dom_sf"/>
</dbReference>
<feature type="domain" description="F-box associated beta-propeller type 3" evidence="2">
    <location>
        <begin position="83"/>
        <end position="237"/>
    </location>
</feature>
<evidence type="ECO:0000313" key="4">
    <source>
        <dbReference type="Proteomes" id="UP000187203"/>
    </source>
</evidence>
<name>A0A1R3JL03_9ROSI</name>
<feature type="domain" description="F-box" evidence="1">
    <location>
        <begin position="7"/>
        <end position="36"/>
    </location>
</feature>
<accession>A0A1R3JL03</accession>
<dbReference type="SUPFAM" id="SSF81383">
    <property type="entry name" value="F-box domain"/>
    <property type="match status" value="1"/>
</dbReference>
<dbReference type="PANTHER" id="PTHR31672">
    <property type="entry name" value="BNACNNG10540D PROTEIN"/>
    <property type="match status" value="1"/>
</dbReference>
<evidence type="ECO:0000259" key="2">
    <source>
        <dbReference type="Pfam" id="PF08268"/>
    </source>
</evidence>
<sequence length="377" mass="43252">MAYPSQDLIYDILLRLPVKSLVRFRCLSKSFCTEIDGSTFINAHLTRSIETKTRRRLIVQQSGRLNKYTVVGLDELEQGRLLVVQEKQNNFPQRLIRGSCNGLVLLQHYVLDCLVLSLWNPFTRRIKKLPFVNPENPFYAITYLGFGYDCGTNDYKVVGIHGCYGYCTDVWVFSLVSNSWKKLLITCDSKFRLRSYDGIFAHGALHWLAYGIGNHPCCEIVTFDMSKEDFLPILQIKPQIISSNAAFAELVMPGHMLVWEAIEDGVEAKTIELFDMVKNGDCFAFKSRYNGSIKLNRISEKGQLVLDILELSKDGNKILMYATSGNNIGWYWYDLEKRSFESLNHHLGLPRLDHEYRNKVICCWESLVSLGADNQLI</sequence>
<dbReference type="EMBL" id="AWUE01015838">
    <property type="protein sequence ID" value="OMO95427.1"/>
    <property type="molecule type" value="Genomic_DNA"/>
</dbReference>